<dbReference type="GeneID" id="7204108"/>
<evidence type="ECO:0000313" key="3">
    <source>
        <dbReference type="Proteomes" id="UP000000759"/>
    </source>
</evidence>
<dbReference type="RefSeq" id="XP_002186496.1">
    <property type="nucleotide sequence ID" value="XM_002186460.1"/>
</dbReference>
<keyword evidence="3" id="KW-1185">Reference proteome</keyword>
<organism evidence="2 3">
    <name type="scientific">Phaeodactylum tricornutum (strain CCAP 1055/1)</name>
    <dbReference type="NCBI Taxonomy" id="556484"/>
    <lineage>
        <taxon>Eukaryota</taxon>
        <taxon>Sar</taxon>
        <taxon>Stramenopiles</taxon>
        <taxon>Ochrophyta</taxon>
        <taxon>Bacillariophyta</taxon>
        <taxon>Bacillariophyceae</taxon>
        <taxon>Bacillariophycidae</taxon>
        <taxon>Naviculales</taxon>
        <taxon>Phaeodactylaceae</taxon>
        <taxon>Phaeodactylum</taxon>
    </lineage>
</organism>
<gene>
    <name evidence="2" type="ORF">PHATR_44195</name>
</gene>
<reference evidence="3" key="2">
    <citation type="submission" date="2008-08" db="EMBL/GenBank/DDBJ databases">
        <authorList>
            <consortium name="Diatom Consortium"/>
            <person name="Grigoriev I."/>
            <person name="Grimwood J."/>
            <person name="Kuo A."/>
            <person name="Otillar R.P."/>
            <person name="Salamov A."/>
            <person name="Detter J.C."/>
            <person name="Lindquist E."/>
            <person name="Shapiro H."/>
            <person name="Lucas S."/>
            <person name="Glavina del Rio T."/>
            <person name="Pitluck S."/>
            <person name="Rokhsar D."/>
            <person name="Bowler C."/>
        </authorList>
    </citation>
    <scope>GENOME REANNOTATION</scope>
    <source>
        <strain evidence="3">CCAP 1055/1</strain>
    </source>
</reference>
<feature type="region of interest" description="Disordered" evidence="1">
    <location>
        <begin position="282"/>
        <end position="310"/>
    </location>
</feature>
<reference evidence="2 3" key="1">
    <citation type="journal article" date="2008" name="Nature">
        <title>The Phaeodactylum genome reveals the evolutionary history of diatom genomes.</title>
        <authorList>
            <person name="Bowler C."/>
            <person name="Allen A.E."/>
            <person name="Badger J.H."/>
            <person name="Grimwood J."/>
            <person name="Jabbari K."/>
            <person name="Kuo A."/>
            <person name="Maheswari U."/>
            <person name="Martens C."/>
            <person name="Maumus F."/>
            <person name="Otillar R.P."/>
            <person name="Rayko E."/>
            <person name="Salamov A."/>
            <person name="Vandepoele K."/>
            <person name="Beszteri B."/>
            <person name="Gruber A."/>
            <person name="Heijde M."/>
            <person name="Katinka M."/>
            <person name="Mock T."/>
            <person name="Valentin K."/>
            <person name="Verret F."/>
            <person name="Berges J.A."/>
            <person name="Brownlee C."/>
            <person name="Cadoret J.P."/>
            <person name="Chiovitti A."/>
            <person name="Choi C.J."/>
            <person name="Coesel S."/>
            <person name="De Martino A."/>
            <person name="Detter J.C."/>
            <person name="Durkin C."/>
            <person name="Falciatore A."/>
            <person name="Fournet J."/>
            <person name="Haruta M."/>
            <person name="Huysman M.J."/>
            <person name="Jenkins B.D."/>
            <person name="Jiroutova K."/>
            <person name="Jorgensen R.E."/>
            <person name="Joubert Y."/>
            <person name="Kaplan A."/>
            <person name="Kroger N."/>
            <person name="Kroth P.G."/>
            <person name="La Roche J."/>
            <person name="Lindquist E."/>
            <person name="Lommer M."/>
            <person name="Martin-Jezequel V."/>
            <person name="Lopez P.J."/>
            <person name="Lucas S."/>
            <person name="Mangogna M."/>
            <person name="McGinnis K."/>
            <person name="Medlin L.K."/>
            <person name="Montsant A."/>
            <person name="Oudot-Le Secq M.P."/>
            <person name="Napoli C."/>
            <person name="Obornik M."/>
            <person name="Parker M.S."/>
            <person name="Petit J.L."/>
            <person name="Porcel B.M."/>
            <person name="Poulsen N."/>
            <person name="Robison M."/>
            <person name="Rychlewski L."/>
            <person name="Rynearson T.A."/>
            <person name="Schmutz J."/>
            <person name="Shapiro H."/>
            <person name="Siaut M."/>
            <person name="Stanley M."/>
            <person name="Sussman M.R."/>
            <person name="Taylor A.R."/>
            <person name="Vardi A."/>
            <person name="von Dassow P."/>
            <person name="Vyverman W."/>
            <person name="Willis A."/>
            <person name="Wyrwicz L.S."/>
            <person name="Rokhsar D.S."/>
            <person name="Weissenbach J."/>
            <person name="Armbrust E.V."/>
            <person name="Green B.R."/>
            <person name="Van de Peer Y."/>
            <person name="Grigoriev I.V."/>
        </authorList>
    </citation>
    <scope>NUCLEOTIDE SEQUENCE [LARGE SCALE GENOMIC DNA]</scope>
    <source>
        <strain evidence="2 3">CCAP 1055/1</strain>
    </source>
</reference>
<name>B5Y5N0_PHATC</name>
<protein>
    <submittedName>
        <fullName evidence="2">Uncharacterized protein</fullName>
    </submittedName>
</protein>
<evidence type="ECO:0000313" key="2">
    <source>
        <dbReference type="EMBL" id="ACI65966.1"/>
    </source>
</evidence>
<dbReference type="Proteomes" id="UP000000759">
    <property type="component" value="Chromosome 3"/>
</dbReference>
<proteinExistence type="predicted"/>
<dbReference type="InParanoid" id="B5Y5N0"/>
<dbReference type="EMBL" id="CP001142">
    <property type="protein sequence ID" value="ACI65966.1"/>
    <property type="molecule type" value="Genomic_DNA"/>
</dbReference>
<dbReference type="OrthoDB" id="49584at2759"/>
<accession>B5Y5N0</accession>
<dbReference type="PaxDb" id="2850-Phatr44195"/>
<dbReference type="KEGG" id="pti:PHATR_44195"/>
<dbReference type="AlphaFoldDB" id="B5Y5N0"/>
<dbReference type="HOGENOM" id="CLU_1942190_0_0_1"/>
<sequence>MSVLQPSIKQEHMQVPISKPEPITIDNQNFRFPFTVNVKYGRETAGWKYRVSTYTATNHCFDPTINSLFESISSLLTVSSSAIMSSQVTSRPLATLESFKRNNDVPRATPVPAPDRDGCRHRHVVRPIPTHPLQGVHPIPSVFGYIVPVESVALQRNSELHQVSHGFSSDKVSALMTGAVFRSNGRTVEIPVQRDVEDARFPGNDAVLRDSLFVERIRDSANPMVAEPTATKDVRSKVFTKTRVPSNANDPYFLTSINLNRTSNMMLRDRHQARAEEILKEQSMGRSRTRSIAIKRTPQQARKREEPDDISEGSNMYDWATWRMYNRIVDHRRKNSVRSYNYYDDSTEASTETQQSYPHFRAMSTMVNAADYEHSFPLDQPEYLLEGEVFDLDL</sequence>
<evidence type="ECO:0000256" key="1">
    <source>
        <dbReference type="SAM" id="MobiDB-lite"/>
    </source>
</evidence>